<keyword evidence="2" id="KW-0443">Lipid metabolism</keyword>
<dbReference type="RefSeq" id="WP_211463418.1">
    <property type="nucleotide sequence ID" value="NZ_JAGSXH010000002.1"/>
</dbReference>
<feature type="compositionally biased region" description="Low complexity" evidence="5">
    <location>
        <begin position="12"/>
        <end position="24"/>
    </location>
</feature>
<organism evidence="6 7">
    <name type="scientific">Actinocrinis puniceicyclus</name>
    <dbReference type="NCBI Taxonomy" id="977794"/>
    <lineage>
        <taxon>Bacteria</taxon>
        <taxon>Bacillati</taxon>
        <taxon>Actinomycetota</taxon>
        <taxon>Actinomycetes</taxon>
        <taxon>Catenulisporales</taxon>
        <taxon>Actinospicaceae</taxon>
        <taxon>Actinocrinis</taxon>
    </lineage>
</organism>
<evidence type="ECO:0000256" key="5">
    <source>
        <dbReference type="SAM" id="MobiDB-lite"/>
    </source>
</evidence>
<dbReference type="Proteomes" id="UP000677913">
    <property type="component" value="Unassembled WGS sequence"/>
</dbReference>
<sequence length="294" mass="31450">MEPGTDLHTGDAAPAAEPASATPPAYDFWPAERQAAAAKAGLRLTVDGEVAVVVLDRPQKRNAMTPTMWWQLAQMGRALPGSVRAVLLRAEGPSFSAGLDRSVLVGEDAPGGRSRTKTLIDLAASDPADAEMTIEAFQEAFTWWRRPDLVSVAAVQGHAIGAGFQLALACDLRIVADDARFAMREISLGLVPDLGGTKPLTDLVGYGRALEICATGRWIEAAEAERIGLANRVVPAAELAVQANILVRELLAADRDALIETKALIRSATERDYDAQRAAERAAQVRRIRALAQR</sequence>
<dbReference type="AlphaFoldDB" id="A0A8J7WKV4"/>
<reference evidence="6" key="1">
    <citation type="submission" date="2021-04" db="EMBL/GenBank/DDBJ databases">
        <title>Genome based classification of Actinospica acidithermotolerans sp. nov., an actinobacterium isolated from an Indonesian hot spring.</title>
        <authorList>
            <person name="Kusuma A.B."/>
            <person name="Putra K.E."/>
            <person name="Nafisah S."/>
            <person name="Loh J."/>
            <person name="Nouioui I."/>
            <person name="Goodfellow M."/>
        </authorList>
    </citation>
    <scope>NUCLEOTIDE SEQUENCE</scope>
    <source>
        <strain evidence="6">DSM 45618</strain>
    </source>
</reference>
<keyword evidence="7" id="KW-1185">Reference proteome</keyword>
<dbReference type="GO" id="GO:0006635">
    <property type="term" value="P:fatty acid beta-oxidation"/>
    <property type="evidence" value="ECO:0007669"/>
    <property type="project" value="TreeGrafter"/>
</dbReference>
<evidence type="ECO:0000256" key="1">
    <source>
        <dbReference type="ARBA" id="ARBA00005254"/>
    </source>
</evidence>
<dbReference type="Pfam" id="PF00378">
    <property type="entry name" value="ECH_1"/>
    <property type="match status" value="1"/>
</dbReference>
<evidence type="ECO:0000313" key="6">
    <source>
        <dbReference type="EMBL" id="MBS2961592.1"/>
    </source>
</evidence>
<feature type="region of interest" description="Disordered" evidence="5">
    <location>
        <begin position="1"/>
        <end position="24"/>
    </location>
</feature>
<gene>
    <name evidence="6" type="ORF">KGA66_00940</name>
</gene>
<comment type="caution">
    <text evidence="6">The sequence shown here is derived from an EMBL/GenBank/DDBJ whole genome shotgun (WGS) entry which is preliminary data.</text>
</comment>
<comment type="similarity">
    <text evidence="1 4">Belongs to the enoyl-CoA hydratase/isomerase family.</text>
</comment>
<dbReference type="PANTHER" id="PTHR11941">
    <property type="entry name" value="ENOYL-COA HYDRATASE-RELATED"/>
    <property type="match status" value="1"/>
</dbReference>
<dbReference type="PROSITE" id="PS00166">
    <property type="entry name" value="ENOYL_COA_HYDRATASE"/>
    <property type="match status" value="1"/>
</dbReference>
<dbReference type="EMBL" id="JAGSXH010000002">
    <property type="protein sequence ID" value="MBS2961592.1"/>
    <property type="molecule type" value="Genomic_DNA"/>
</dbReference>
<dbReference type="CDD" id="cd06558">
    <property type="entry name" value="crotonase-like"/>
    <property type="match status" value="1"/>
</dbReference>
<dbReference type="InterPro" id="IPR018376">
    <property type="entry name" value="Enoyl-CoA_hyd/isom_CS"/>
</dbReference>
<keyword evidence="3" id="KW-0456">Lyase</keyword>
<evidence type="ECO:0000256" key="3">
    <source>
        <dbReference type="ARBA" id="ARBA00023239"/>
    </source>
</evidence>
<dbReference type="PANTHER" id="PTHR11941:SF169">
    <property type="entry name" value="(7AS)-7A-METHYL-1,5-DIOXO-2,3,5,6,7,7A-HEXAHYDRO-1H-INDENE-CARBOXYL-COA HYDROLASE"/>
    <property type="match status" value="1"/>
</dbReference>
<evidence type="ECO:0000256" key="4">
    <source>
        <dbReference type="RuleBase" id="RU003707"/>
    </source>
</evidence>
<dbReference type="SUPFAM" id="SSF52096">
    <property type="entry name" value="ClpP/crotonase"/>
    <property type="match status" value="1"/>
</dbReference>
<evidence type="ECO:0000313" key="7">
    <source>
        <dbReference type="Proteomes" id="UP000677913"/>
    </source>
</evidence>
<dbReference type="InterPro" id="IPR029045">
    <property type="entry name" value="ClpP/crotonase-like_dom_sf"/>
</dbReference>
<name>A0A8J7WKV4_9ACTN</name>
<evidence type="ECO:0000256" key="2">
    <source>
        <dbReference type="ARBA" id="ARBA00023098"/>
    </source>
</evidence>
<accession>A0A8J7WKV4</accession>
<proteinExistence type="inferred from homology"/>
<dbReference type="InterPro" id="IPR001753">
    <property type="entry name" value="Enoyl-CoA_hydra/iso"/>
</dbReference>
<dbReference type="GO" id="GO:0016829">
    <property type="term" value="F:lyase activity"/>
    <property type="evidence" value="ECO:0007669"/>
    <property type="project" value="UniProtKB-KW"/>
</dbReference>
<dbReference type="Gene3D" id="3.90.226.10">
    <property type="entry name" value="2-enoyl-CoA Hydratase, Chain A, domain 1"/>
    <property type="match status" value="1"/>
</dbReference>
<protein>
    <submittedName>
        <fullName evidence="6">Enoyl-CoA hydratase/isomerase family protein</fullName>
    </submittedName>
</protein>